<organism evidence="3 4">
    <name type="scientific">Hypsizygus marmoreus</name>
    <name type="common">White beech mushroom</name>
    <name type="synonym">Agaricus marmoreus</name>
    <dbReference type="NCBI Taxonomy" id="39966"/>
    <lineage>
        <taxon>Eukaryota</taxon>
        <taxon>Fungi</taxon>
        <taxon>Dikarya</taxon>
        <taxon>Basidiomycota</taxon>
        <taxon>Agaricomycotina</taxon>
        <taxon>Agaricomycetes</taxon>
        <taxon>Agaricomycetidae</taxon>
        <taxon>Agaricales</taxon>
        <taxon>Tricholomatineae</taxon>
        <taxon>Lyophyllaceae</taxon>
        <taxon>Hypsizygus</taxon>
    </lineage>
</organism>
<dbReference type="InterPro" id="IPR001810">
    <property type="entry name" value="F-box_dom"/>
</dbReference>
<dbReference type="STRING" id="39966.A0A369KEL4"/>
<dbReference type="AlphaFoldDB" id="A0A369KEL4"/>
<protein>
    <recommendedName>
        <fullName evidence="2">F-box domain-containing protein</fullName>
    </recommendedName>
</protein>
<dbReference type="Proteomes" id="UP000076154">
    <property type="component" value="Unassembled WGS sequence"/>
</dbReference>
<name>A0A369KEL4_HYPMA</name>
<dbReference type="OrthoDB" id="2322499at2759"/>
<evidence type="ECO:0000313" key="3">
    <source>
        <dbReference type="EMBL" id="RDB29356.1"/>
    </source>
</evidence>
<feature type="region of interest" description="Disordered" evidence="1">
    <location>
        <begin position="717"/>
        <end position="736"/>
    </location>
</feature>
<gene>
    <name evidence="3" type="ORF">Hypma_016115</name>
</gene>
<dbReference type="Pfam" id="PF00646">
    <property type="entry name" value="F-box"/>
    <property type="match status" value="1"/>
</dbReference>
<dbReference type="InParanoid" id="A0A369KEL4"/>
<dbReference type="PROSITE" id="PS50181">
    <property type="entry name" value="FBOX"/>
    <property type="match status" value="1"/>
</dbReference>
<reference evidence="3" key="1">
    <citation type="submission" date="2018-04" db="EMBL/GenBank/DDBJ databases">
        <title>Whole genome sequencing of Hypsizygus marmoreus.</title>
        <authorList>
            <person name="Choi I.-G."/>
            <person name="Min B."/>
            <person name="Kim J.-G."/>
            <person name="Kim S."/>
            <person name="Oh Y.-L."/>
            <person name="Kong W.-S."/>
            <person name="Park H."/>
            <person name="Jeong J."/>
            <person name="Song E.-S."/>
        </authorList>
    </citation>
    <scope>NUCLEOTIDE SEQUENCE [LARGE SCALE GENOMIC DNA]</scope>
    <source>
        <strain evidence="3">51987-8</strain>
    </source>
</reference>
<evidence type="ECO:0000256" key="1">
    <source>
        <dbReference type="SAM" id="MobiDB-lite"/>
    </source>
</evidence>
<comment type="caution">
    <text evidence="3">The sequence shown here is derived from an EMBL/GenBank/DDBJ whole genome shotgun (WGS) entry which is preliminary data.</text>
</comment>
<feature type="compositionally biased region" description="Basic residues" evidence="1">
    <location>
        <begin position="41"/>
        <end position="50"/>
    </location>
</feature>
<proteinExistence type="predicted"/>
<sequence length="736" mass="85078">MDAESTTSGAARPSRARKKRKLDASTLGPDSEEHDLELSKKPQKKRRKQGRLAALIDMPIDVLFEIFGHLRPYDLLKLSRMTKEFRSMLMHKSSLSVWKAALAQVPDLPPCPPGMTEPQWVNLVFDPHCHFCLTPGVRIIEWRLRMRICAKCIKQHTREAFIIKSFPAELDDVEYFLPEKFIPTRAGKKHRRGYLISEYNRVKSEYEALEGPEARQAYIVERRRIMAEIEAHSDLCETWAQNQIEDRSLELQQLRDERFRAIVKELEALGWGQDIAGIRRPDSLADHELVRKPQRLTKRIWNRIQGPIIEFMENIRVKRLAREFAELVVERKSSAVKVLRAYKNARLPVTDVYPEGIDFCDFGPVKAVLESPADVTVDESSFSEVVPLIPQLIDEWRKSIDTLFMRKLRVEEARLRQIALLWGVLGSSYYDSEEEEYIRLPVTTMNDEETTAKMKLASAVFRCNSCRQFYDTSSDADEFDEQFDNVEPLFYPKVLGHLCLTRKAYPFWSWDPPPDSVRKLENYDKMRRAWSPQALRLDRTLGSYVETLVELAGLDPHTTTAEQMNELEVWFACRDCVAELEPEDDNSPAIAFAFGWRDALVHHAEMHSIVQPTWQLLDHEELEKCRQAYTAAGVSRERMVNPNLTAFLEELPELPDPSWACVHCRDLPGEIEPTELTDVKDHIEEEHGITDPQLNRDYYRDFAAQPPFDSPCQILLDAADDDEESNNGGMEERNGE</sequence>
<feature type="region of interest" description="Disordered" evidence="1">
    <location>
        <begin position="1"/>
        <end position="50"/>
    </location>
</feature>
<keyword evidence="4" id="KW-1185">Reference proteome</keyword>
<dbReference type="EMBL" id="LUEZ02000010">
    <property type="protein sequence ID" value="RDB29356.1"/>
    <property type="molecule type" value="Genomic_DNA"/>
</dbReference>
<evidence type="ECO:0000259" key="2">
    <source>
        <dbReference type="PROSITE" id="PS50181"/>
    </source>
</evidence>
<feature type="domain" description="F-box" evidence="2">
    <location>
        <begin position="52"/>
        <end position="101"/>
    </location>
</feature>
<accession>A0A369KEL4</accession>
<evidence type="ECO:0000313" key="4">
    <source>
        <dbReference type="Proteomes" id="UP000076154"/>
    </source>
</evidence>
<dbReference type="SUPFAM" id="SSF81383">
    <property type="entry name" value="F-box domain"/>
    <property type="match status" value="1"/>
</dbReference>
<dbReference type="InterPro" id="IPR036047">
    <property type="entry name" value="F-box-like_dom_sf"/>
</dbReference>